<reference evidence="2 3" key="1">
    <citation type="submission" date="2018-04" db="EMBL/GenBank/DDBJ databases">
        <title>Pseudomonas sp. nov., isolated from mangrove soil.</title>
        <authorList>
            <person name="Chen C."/>
        </authorList>
    </citation>
    <scope>NUCLEOTIDE SEQUENCE [LARGE SCALE GENOMIC DNA]</scope>
    <source>
        <strain evidence="2 3">TC-11</strain>
    </source>
</reference>
<gene>
    <name evidence="2" type="ORF">DBO85_13655</name>
</gene>
<sequence length="258" mass="29209">MTEQNSDAPSETDEAKPHPWAALAAERFRLLRLAPQPGGRGAKPAPLRFAQLGRVERHSPQQSLLRLSLQLPDQQTRKNQNCLEVWVDHRSREVRFGLDDGFQVEPQDRGLGRFLLAQGIEWAKQRFSTYAVEGQALPSKDAFSDEARERRDHFLKALGFEVSYEDPLQLKARCSASHVGVLHGNWNTDKVQLVELLEAAAMLQQADRGIRELEGQLRKRDETVAGLKREDSTLRFSIACLVIFCTFQAGLLIWIATR</sequence>
<name>A0A2T5P6K6_9PSED</name>
<keyword evidence="1" id="KW-1133">Transmembrane helix</keyword>
<proteinExistence type="predicted"/>
<evidence type="ECO:0000313" key="2">
    <source>
        <dbReference type="EMBL" id="PTU73379.1"/>
    </source>
</evidence>
<accession>A0A2T5P6K6</accession>
<dbReference type="AlphaFoldDB" id="A0A2T5P6K6"/>
<comment type="caution">
    <text evidence="2">The sequence shown here is derived from an EMBL/GenBank/DDBJ whole genome shotgun (WGS) entry which is preliminary data.</text>
</comment>
<keyword evidence="3" id="KW-1185">Reference proteome</keyword>
<dbReference type="EMBL" id="QASN01000020">
    <property type="protein sequence ID" value="PTU73379.1"/>
    <property type="molecule type" value="Genomic_DNA"/>
</dbReference>
<keyword evidence="1" id="KW-0812">Transmembrane</keyword>
<keyword evidence="1" id="KW-0472">Membrane</keyword>
<dbReference type="OrthoDB" id="7009097at2"/>
<dbReference type="Proteomes" id="UP000244064">
    <property type="component" value="Unassembled WGS sequence"/>
</dbReference>
<protein>
    <submittedName>
        <fullName evidence="2">Uncharacterized protein</fullName>
    </submittedName>
</protein>
<evidence type="ECO:0000256" key="1">
    <source>
        <dbReference type="SAM" id="Phobius"/>
    </source>
</evidence>
<organism evidence="2 3">
    <name type="scientific">Pseudomonas mangrovi</name>
    <dbReference type="NCBI Taxonomy" id="2161748"/>
    <lineage>
        <taxon>Bacteria</taxon>
        <taxon>Pseudomonadati</taxon>
        <taxon>Pseudomonadota</taxon>
        <taxon>Gammaproteobacteria</taxon>
        <taxon>Pseudomonadales</taxon>
        <taxon>Pseudomonadaceae</taxon>
        <taxon>Pseudomonas</taxon>
    </lineage>
</organism>
<feature type="transmembrane region" description="Helical" evidence="1">
    <location>
        <begin position="236"/>
        <end position="256"/>
    </location>
</feature>
<evidence type="ECO:0000313" key="3">
    <source>
        <dbReference type="Proteomes" id="UP000244064"/>
    </source>
</evidence>
<dbReference type="RefSeq" id="WP_108107825.1">
    <property type="nucleotide sequence ID" value="NZ_QASN01000020.1"/>
</dbReference>